<feature type="binding site" evidence="17">
    <location>
        <position position="327"/>
    </location>
    <ligand>
        <name>(6S)-NADPHX</name>
        <dbReference type="ChEBI" id="CHEBI:64076"/>
    </ligand>
</feature>
<dbReference type="PROSITE" id="PS51383">
    <property type="entry name" value="YJEF_C_3"/>
    <property type="match status" value="1"/>
</dbReference>
<evidence type="ECO:0000256" key="8">
    <source>
        <dbReference type="ARBA" id="ARBA00022857"/>
    </source>
</evidence>
<evidence type="ECO:0000259" key="20">
    <source>
        <dbReference type="PROSITE" id="PS51383"/>
    </source>
</evidence>
<dbReference type="InterPro" id="IPR036652">
    <property type="entry name" value="YjeF_N_dom_sf"/>
</dbReference>
<comment type="cofactor">
    <cofactor evidence="17">
        <name>Mg(2+)</name>
        <dbReference type="ChEBI" id="CHEBI:18420"/>
    </cofactor>
</comment>
<keyword evidence="13" id="KW-0511">Multifunctional enzyme</keyword>
<keyword evidence="5 18" id="KW-0479">Metal-binding</keyword>
<dbReference type="GO" id="GO:0052856">
    <property type="term" value="F:NAD(P)HX epimerase activity"/>
    <property type="evidence" value="ECO:0007669"/>
    <property type="project" value="UniProtKB-UniRule"/>
</dbReference>
<dbReference type="SUPFAM" id="SSF53613">
    <property type="entry name" value="Ribokinase-like"/>
    <property type="match status" value="1"/>
</dbReference>
<protein>
    <recommendedName>
        <fullName evidence="19">Bifunctional NAD(P)H-hydrate repair enzyme</fullName>
    </recommendedName>
    <alternativeName>
        <fullName evidence="19">Nicotinamide nucleotide repair protein</fullName>
    </alternativeName>
    <domain>
        <recommendedName>
            <fullName evidence="19">ADP-dependent (S)-NAD(P)H-hydrate dehydratase</fullName>
            <ecNumber evidence="19">4.2.1.136</ecNumber>
        </recommendedName>
        <alternativeName>
            <fullName evidence="19">ADP-dependent NAD(P)HX dehydratase</fullName>
        </alternativeName>
    </domain>
    <domain>
        <recommendedName>
            <fullName evidence="19">NAD(P)H-hydrate epimerase</fullName>
            <ecNumber evidence="19">5.1.99.6</ecNumber>
        </recommendedName>
    </domain>
</protein>
<comment type="catalytic activity">
    <reaction evidence="15 17 19">
        <text>(6S)-NADHX + ADP = AMP + phosphate + NADH + H(+)</text>
        <dbReference type="Rhea" id="RHEA:32223"/>
        <dbReference type="ChEBI" id="CHEBI:15378"/>
        <dbReference type="ChEBI" id="CHEBI:43474"/>
        <dbReference type="ChEBI" id="CHEBI:57945"/>
        <dbReference type="ChEBI" id="CHEBI:64074"/>
        <dbReference type="ChEBI" id="CHEBI:456215"/>
        <dbReference type="ChEBI" id="CHEBI:456216"/>
        <dbReference type="EC" id="4.2.1.136"/>
    </reaction>
</comment>
<feature type="binding site" evidence="17">
    <location>
        <begin position="416"/>
        <end position="420"/>
    </location>
    <ligand>
        <name>AMP</name>
        <dbReference type="ChEBI" id="CHEBI:456215"/>
    </ligand>
</feature>
<dbReference type="EC" id="5.1.99.6" evidence="19"/>
<evidence type="ECO:0000256" key="12">
    <source>
        <dbReference type="ARBA" id="ARBA00023239"/>
    </source>
</evidence>
<dbReference type="PROSITE" id="PS01050">
    <property type="entry name" value="YJEF_C_2"/>
    <property type="match status" value="1"/>
</dbReference>
<keyword evidence="10 17" id="KW-0520">NAD</keyword>
<evidence type="ECO:0000313" key="22">
    <source>
        <dbReference type="EMBL" id="CAA9467345.1"/>
    </source>
</evidence>
<reference evidence="22" key="1">
    <citation type="submission" date="2020-02" db="EMBL/GenBank/DDBJ databases">
        <authorList>
            <person name="Meier V. D."/>
        </authorList>
    </citation>
    <scope>NUCLEOTIDE SEQUENCE</scope>
    <source>
        <strain evidence="22">AVDCRST_MAG38</strain>
    </source>
</reference>
<comment type="catalytic activity">
    <reaction evidence="2 18 19">
        <text>(6R)-NADPHX = (6S)-NADPHX</text>
        <dbReference type="Rhea" id="RHEA:32227"/>
        <dbReference type="ChEBI" id="CHEBI:64076"/>
        <dbReference type="ChEBI" id="CHEBI:64077"/>
        <dbReference type="EC" id="5.1.99.6"/>
    </reaction>
</comment>
<dbReference type="PANTHER" id="PTHR12592">
    <property type="entry name" value="ATP-DEPENDENT (S)-NAD(P)H-HYDRATE DEHYDRATASE FAMILY MEMBER"/>
    <property type="match status" value="1"/>
</dbReference>
<dbReference type="Gene3D" id="3.40.1190.20">
    <property type="match status" value="1"/>
</dbReference>
<comment type="caution">
    <text evidence="18">Lacks conserved residue(s) required for the propagation of feature annotation.</text>
</comment>
<feature type="binding site" evidence="17">
    <location>
        <position position="379"/>
    </location>
    <ligand>
        <name>(6S)-NADPHX</name>
        <dbReference type="ChEBI" id="CHEBI:64076"/>
    </ligand>
</feature>
<comment type="similarity">
    <text evidence="18">Belongs to the NnrE/AIBP family.</text>
</comment>
<dbReference type="GO" id="GO:0005524">
    <property type="term" value="F:ATP binding"/>
    <property type="evidence" value="ECO:0007669"/>
    <property type="project" value="UniProtKB-UniRule"/>
</dbReference>
<dbReference type="Pfam" id="PF03853">
    <property type="entry name" value="YjeF_N"/>
    <property type="match status" value="1"/>
</dbReference>
<keyword evidence="12 17" id="KW-0456">Lyase</keyword>
<dbReference type="HAMAP" id="MF_01965">
    <property type="entry name" value="NADHX_dehydratase"/>
    <property type="match status" value="1"/>
</dbReference>
<comment type="function">
    <text evidence="17">Catalyzes the dehydration of the S-form of NAD(P)HX at the expense of ADP, which is converted to AMP. Together with NAD(P)HX epimerase, which catalyzes the epimerization of the S- and R-forms, the enzyme allows the repair of both epimers of NAD(P)HX, a damaged form of NAD(P)H that is a result of enzymatic or heat-dependent hydration.</text>
</comment>
<comment type="similarity">
    <text evidence="4 19">In the C-terminal section; belongs to the NnrD/CARKD family.</text>
</comment>
<dbReference type="PROSITE" id="PS51385">
    <property type="entry name" value="YJEF_N"/>
    <property type="match status" value="1"/>
</dbReference>
<keyword evidence="6 17" id="KW-0547">Nucleotide-binding</keyword>
<feature type="domain" description="YjeF C-terminal" evidence="20">
    <location>
        <begin position="222"/>
        <end position="504"/>
    </location>
</feature>
<accession>A0A6J4RFE7</accession>
<dbReference type="Pfam" id="PF01256">
    <property type="entry name" value="Carb_kinase"/>
    <property type="match status" value="1"/>
</dbReference>
<dbReference type="EC" id="4.2.1.136" evidence="19"/>
<dbReference type="PIRSF" id="PIRSF017184">
    <property type="entry name" value="Nnr"/>
    <property type="match status" value="1"/>
</dbReference>
<evidence type="ECO:0000256" key="4">
    <source>
        <dbReference type="ARBA" id="ARBA00009524"/>
    </source>
</evidence>
<keyword evidence="8 17" id="KW-0521">NADP</keyword>
<feature type="binding site" evidence="18">
    <location>
        <position position="158"/>
    </location>
    <ligand>
        <name>(6S)-NADPHX</name>
        <dbReference type="ChEBI" id="CHEBI:64076"/>
    </ligand>
</feature>
<feature type="binding site" evidence="17">
    <location>
        <position position="257"/>
    </location>
    <ligand>
        <name>(6S)-NADPHX</name>
        <dbReference type="ChEBI" id="CHEBI:64076"/>
    </ligand>
</feature>
<keyword evidence="11 18" id="KW-0413">Isomerase</keyword>
<dbReference type="InterPro" id="IPR000631">
    <property type="entry name" value="CARKD"/>
</dbReference>
<evidence type="ECO:0000256" key="16">
    <source>
        <dbReference type="ARBA" id="ARBA00049209"/>
    </source>
</evidence>
<dbReference type="Gene3D" id="3.40.50.10260">
    <property type="entry name" value="YjeF N-terminal domain"/>
    <property type="match status" value="1"/>
</dbReference>
<keyword evidence="9 18" id="KW-0630">Potassium</keyword>
<evidence type="ECO:0000259" key="21">
    <source>
        <dbReference type="PROSITE" id="PS51385"/>
    </source>
</evidence>
<evidence type="ECO:0000256" key="6">
    <source>
        <dbReference type="ARBA" id="ARBA00022741"/>
    </source>
</evidence>
<evidence type="ECO:0000256" key="14">
    <source>
        <dbReference type="ARBA" id="ARBA00025153"/>
    </source>
</evidence>
<comment type="catalytic activity">
    <reaction evidence="1 18 19">
        <text>(6R)-NADHX = (6S)-NADHX</text>
        <dbReference type="Rhea" id="RHEA:32215"/>
        <dbReference type="ChEBI" id="CHEBI:64074"/>
        <dbReference type="ChEBI" id="CHEBI:64075"/>
        <dbReference type="EC" id="5.1.99.6"/>
    </reaction>
</comment>
<organism evidence="22">
    <name type="scientific">uncultured Solirubrobacteraceae bacterium</name>
    <dbReference type="NCBI Taxonomy" id="1162706"/>
    <lineage>
        <taxon>Bacteria</taxon>
        <taxon>Bacillati</taxon>
        <taxon>Actinomycetota</taxon>
        <taxon>Thermoleophilia</taxon>
        <taxon>Solirubrobacterales</taxon>
        <taxon>Solirubrobacteraceae</taxon>
        <taxon>environmental samples</taxon>
    </lineage>
</organism>
<evidence type="ECO:0000256" key="9">
    <source>
        <dbReference type="ARBA" id="ARBA00022958"/>
    </source>
</evidence>
<keyword evidence="7 17" id="KW-0067">ATP-binding</keyword>
<dbReference type="GO" id="GO:0052855">
    <property type="term" value="F:ADP-dependent NAD(P)H-hydrate dehydratase activity"/>
    <property type="evidence" value="ECO:0007669"/>
    <property type="project" value="UniProtKB-UniRule"/>
</dbReference>
<evidence type="ECO:0000256" key="10">
    <source>
        <dbReference type="ARBA" id="ARBA00023027"/>
    </source>
</evidence>
<feature type="binding site" evidence="17">
    <location>
        <position position="445"/>
    </location>
    <ligand>
        <name>AMP</name>
        <dbReference type="ChEBI" id="CHEBI:456215"/>
    </ligand>
</feature>
<feature type="domain" description="YjeF N-terminal" evidence="21">
    <location>
        <begin position="16"/>
        <end position="215"/>
    </location>
</feature>
<name>A0A6J4RFE7_9ACTN</name>
<evidence type="ECO:0000256" key="19">
    <source>
        <dbReference type="PIRNR" id="PIRNR017184"/>
    </source>
</evidence>
<dbReference type="SUPFAM" id="SSF64153">
    <property type="entry name" value="YjeF N-terminal domain-like"/>
    <property type="match status" value="1"/>
</dbReference>
<dbReference type="GO" id="GO:0046496">
    <property type="term" value="P:nicotinamide nucleotide metabolic process"/>
    <property type="evidence" value="ECO:0007669"/>
    <property type="project" value="UniProtKB-UniRule"/>
</dbReference>
<dbReference type="GO" id="GO:0046872">
    <property type="term" value="F:metal ion binding"/>
    <property type="evidence" value="ECO:0007669"/>
    <property type="project" value="UniProtKB-UniRule"/>
</dbReference>
<evidence type="ECO:0000256" key="18">
    <source>
        <dbReference type="HAMAP-Rule" id="MF_01966"/>
    </source>
</evidence>
<comment type="cofactor">
    <cofactor evidence="18 19">
        <name>K(+)</name>
        <dbReference type="ChEBI" id="CHEBI:29103"/>
    </cofactor>
    <text evidence="18 19">Binds 1 potassium ion per subunit.</text>
</comment>
<dbReference type="NCBIfam" id="TIGR00197">
    <property type="entry name" value="yjeF_nterm"/>
    <property type="match status" value="1"/>
</dbReference>
<evidence type="ECO:0000256" key="13">
    <source>
        <dbReference type="ARBA" id="ARBA00023268"/>
    </source>
</evidence>
<comment type="function">
    <text evidence="18">Catalyzes the epimerization of the S- and R-forms of NAD(P)HX, a damaged form of NAD(P)H that is a result of enzymatic or heat-dependent hydration. This is a prerequisite for the S-specific NAD(P)H-hydrate dehydratase to allow the repair of both epimers of NAD(P)HX.</text>
</comment>
<dbReference type="PANTHER" id="PTHR12592:SF0">
    <property type="entry name" value="ATP-DEPENDENT (S)-NAD(P)H-HYDRATE DEHYDRATASE"/>
    <property type="match status" value="1"/>
</dbReference>
<sequence length="504" mass="50571">MTWADWLEPLPDAATMRAVDAWAIEDRGIPARELMDRAGEALARVAAERVPSGRIAVVCGRGNNGGDGLVAARVLRAAGREADVLLLGEPGALSQDSGEQLARLPGPAPERWSSPRLHGAAGAIDAILGTGFSGTPRSPSAEAVADLASLDLPVVSADVPSGIDASSGEVAGAAVRATATVAFHAAKLGLWVHPGKAHAGEVLVADIGIPAGAPHPVRAGRIRDAVLAGLPARGAASTKFTSGSVVVIGGSTGLTGAPVMAALAAQRAGAGYVTVAAPASLELAFAARLLEAMFAPLPEAGGHLDPAALEDALARCERAAAVVLGPGIGRSELARRLVRALVERIDVALVLDADGLNALGADYAAALRERRAATVLTPHAGELGRLLGVASERVEARRVVHVARAAEESGAIVALKGDDTLIALPDGRMAVSSGGAPGLATAGTGDVLAGVIAALLARGAEPERAVCAAVHGHLRAGRRAGAERGADHVIASDVIHALPQGLRP</sequence>
<dbReference type="InterPro" id="IPR017953">
    <property type="entry name" value="Carbohydrate_kinase_pred_CS"/>
</dbReference>
<feature type="binding site" evidence="18">
    <location>
        <begin position="63"/>
        <end position="67"/>
    </location>
    <ligand>
        <name>(6S)-NADPHX</name>
        <dbReference type="ChEBI" id="CHEBI:64076"/>
    </ligand>
</feature>
<gene>
    <name evidence="18" type="primary">nnrE</name>
    <name evidence="17" type="synonym">nnrD</name>
    <name evidence="22" type="ORF">AVDCRST_MAG38-1010</name>
</gene>
<evidence type="ECO:0000256" key="17">
    <source>
        <dbReference type="HAMAP-Rule" id="MF_01965"/>
    </source>
</evidence>
<evidence type="ECO:0000256" key="15">
    <source>
        <dbReference type="ARBA" id="ARBA00048238"/>
    </source>
</evidence>
<dbReference type="HAMAP" id="MF_01966">
    <property type="entry name" value="NADHX_epimerase"/>
    <property type="match status" value="1"/>
</dbReference>
<evidence type="ECO:0000256" key="3">
    <source>
        <dbReference type="ARBA" id="ARBA00006001"/>
    </source>
</evidence>
<comment type="similarity">
    <text evidence="3 19">In the N-terminal section; belongs to the NnrE/AIBP family.</text>
</comment>
<evidence type="ECO:0000256" key="1">
    <source>
        <dbReference type="ARBA" id="ARBA00000013"/>
    </source>
</evidence>
<dbReference type="GO" id="GO:0110051">
    <property type="term" value="P:metabolite repair"/>
    <property type="evidence" value="ECO:0007669"/>
    <property type="project" value="TreeGrafter"/>
</dbReference>
<dbReference type="CDD" id="cd01171">
    <property type="entry name" value="YXKO-related"/>
    <property type="match status" value="1"/>
</dbReference>
<feature type="binding site" evidence="18">
    <location>
        <begin position="129"/>
        <end position="135"/>
    </location>
    <ligand>
        <name>(6S)-NADPHX</name>
        <dbReference type="ChEBI" id="CHEBI:64076"/>
    </ligand>
</feature>
<dbReference type="InterPro" id="IPR004443">
    <property type="entry name" value="YjeF_N_dom"/>
</dbReference>
<dbReference type="InterPro" id="IPR030677">
    <property type="entry name" value="Nnr"/>
</dbReference>
<dbReference type="NCBIfam" id="TIGR00196">
    <property type="entry name" value="yjeF_cterm"/>
    <property type="match status" value="1"/>
</dbReference>
<evidence type="ECO:0000256" key="2">
    <source>
        <dbReference type="ARBA" id="ARBA00000909"/>
    </source>
</evidence>
<feature type="binding site" evidence="18">
    <location>
        <position position="64"/>
    </location>
    <ligand>
        <name>K(+)</name>
        <dbReference type="ChEBI" id="CHEBI:29103"/>
    </ligand>
</feature>
<dbReference type="EMBL" id="CADCVJ010000058">
    <property type="protein sequence ID" value="CAA9467345.1"/>
    <property type="molecule type" value="Genomic_DNA"/>
</dbReference>
<feature type="binding site" evidence="17">
    <location>
        <position position="446"/>
    </location>
    <ligand>
        <name>(6S)-NADPHX</name>
        <dbReference type="ChEBI" id="CHEBI:64076"/>
    </ligand>
</feature>
<proteinExistence type="inferred from homology"/>
<evidence type="ECO:0000256" key="5">
    <source>
        <dbReference type="ARBA" id="ARBA00022723"/>
    </source>
</evidence>
<feature type="binding site" evidence="18">
    <location>
        <position position="125"/>
    </location>
    <ligand>
        <name>K(+)</name>
        <dbReference type="ChEBI" id="CHEBI:29103"/>
    </ligand>
</feature>
<comment type="subunit">
    <text evidence="17">Homotetramer.</text>
</comment>
<dbReference type="AlphaFoldDB" id="A0A6J4RFE7"/>
<dbReference type="InterPro" id="IPR029056">
    <property type="entry name" value="Ribokinase-like"/>
</dbReference>
<comment type="catalytic activity">
    <reaction evidence="16 17 19">
        <text>(6S)-NADPHX + ADP = AMP + phosphate + NADPH + H(+)</text>
        <dbReference type="Rhea" id="RHEA:32235"/>
        <dbReference type="ChEBI" id="CHEBI:15378"/>
        <dbReference type="ChEBI" id="CHEBI:43474"/>
        <dbReference type="ChEBI" id="CHEBI:57783"/>
        <dbReference type="ChEBI" id="CHEBI:64076"/>
        <dbReference type="ChEBI" id="CHEBI:456215"/>
        <dbReference type="ChEBI" id="CHEBI:456216"/>
        <dbReference type="EC" id="4.2.1.136"/>
    </reaction>
</comment>
<comment type="function">
    <text evidence="14 19">Bifunctional enzyme that catalyzes the epimerization of the S- and R-forms of NAD(P)HX and the dehydration of the S-form of NAD(P)HX at the expense of ADP, which is converted to AMP. This allows the repair of both epimers of NAD(P)HX, a damaged form of NAD(P)H that is a result of enzymatic or heat-dependent hydration.</text>
</comment>
<feature type="binding site" evidence="18">
    <location>
        <position position="161"/>
    </location>
    <ligand>
        <name>K(+)</name>
        <dbReference type="ChEBI" id="CHEBI:29103"/>
    </ligand>
</feature>
<evidence type="ECO:0000256" key="11">
    <source>
        <dbReference type="ARBA" id="ARBA00023235"/>
    </source>
</evidence>
<comment type="similarity">
    <text evidence="17">Belongs to the NnrD/CARKD family.</text>
</comment>
<evidence type="ECO:0000256" key="7">
    <source>
        <dbReference type="ARBA" id="ARBA00022840"/>
    </source>
</evidence>